<feature type="transmembrane region" description="Helical" evidence="7">
    <location>
        <begin position="62"/>
        <end position="80"/>
    </location>
</feature>
<dbReference type="Pfam" id="PF00512">
    <property type="entry name" value="HisKA"/>
    <property type="match status" value="1"/>
</dbReference>
<feature type="domain" description="Histidine kinase" evidence="8">
    <location>
        <begin position="250"/>
        <end position="462"/>
    </location>
</feature>
<dbReference type="GO" id="GO:0030295">
    <property type="term" value="F:protein kinase activator activity"/>
    <property type="evidence" value="ECO:0007669"/>
    <property type="project" value="TreeGrafter"/>
</dbReference>
<feature type="transmembrane region" description="Helical" evidence="7">
    <location>
        <begin position="21"/>
        <end position="42"/>
    </location>
</feature>
<dbReference type="InterPro" id="IPR036097">
    <property type="entry name" value="HisK_dim/P_sf"/>
</dbReference>
<feature type="coiled-coil region" evidence="6">
    <location>
        <begin position="85"/>
        <end position="119"/>
    </location>
</feature>
<keyword evidence="6" id="KW-0175">Coiled coil</keyword>
<evidence type="ECO:0000313" key="10">
    <source>
        <dbReference type="Proteomes" id="UP000306416"/>
    </source>
</evidence>
<keyword evidence="10" id="KW-1185">Reference proteome</keyword>
<dbReference type="GO" id="GO:0000155">
    <property type="term" value="F:phosphorelay sensor kinase activity"/>
    <property type="evidence" value="ECO:0007669"/>
    <property type="project" value="InterPro"/>
</dbReference>
<name>A0A4S1CGC7_9BACT</name>
<dbReference type="InterPro" id="IPR050351">
    <property type="entry name" value="BphY/WalK/GraS-like"/>
</dbReference>
<dbReference type="SUPFAM" id="SSF55874">
    <property type="entry name" value="ATPase domain of HSP90 chaperone/DNA topoisomerase II/histidine kinase"/>
    <property type="match status" value="1"/>
</dbReference>
<evidence type="ECO:0000256" key="3">
    <source>
        <dbReference type="ARBA" id="ARBA00022553"/>
    </source>
</evidence>
<evidence type="ECO:0000256" key="4">
    <source>
        <dbReference type="ARBA" id="ARBA00022679"/>
    </source>
</evidence>
<protein>
    <recommendedName>
        <fullName evidence="2">histidine kinase</fullName>
        <ecNumber evidence="2">2.7.13.3</ecNumber>
    </recommendedName>
</protein>
<comment type="catalytic activity">
    <reaction evidence="1">
        <text>ATP + protein L-histidine = ADP + protein N-phospho-L-histidine.</text>
        <dbReference type="EC" id="2.7.13.3"/>
    </reaction>
</comment>
<keyword evidence="4" id="KW-0808">Transferase</keyword>
<keyword evidence="7" id="KW-0472">Membrane</keyword>
<dbReference type="RefSeq" id="WP_135870100.1">
    <property type="nucleotide sequence ID" value="NZ_SRSC01000002.1"/>
</dbReference>
<dbReference type="PANTHER" id="PTHR42878">
    <property type="entry name" value="TWO-COMPONENT HISTIDINE KINASE"/>
    <property type="match status" value="1"/>
</dbReference>
<evidence type="ECO:0000256" key="2">
    <source>
        <dbReference type="ARBA" id="ARBA00012438"/>
    </source>
</evidence>
<keyword evidence="5 9" id="KW-0418">Kinase</keyword>
<dbReference type="Pfam" id="PF02518">
    <property type="entry name" value="HATPase_c"/>
    <property type="match status" value="1"/>
</dbReference>
<dbReference type="CDD" id="cd00082">
    <property type="entry name" value="HisKA"/>
    <property type="match status" value="1"/>
</dbReference>
<evidence type="ECO:0000259" key="8">
    <source>
        <dbReference type="PROSITE" id="PS50109"/>
    </source>
</evidence>
<dbReference type="InterPro" id="IPR004358">
    <property type="entry name" value="Sig_transdc_His_kin-like_C"/>
</dbReference>
<dbReference type="InterPro" id="IPR003661">
    <property type="entry name" value="HisK_dim/P_dom"/>
</dbReference>
<dbReference type="InterPro" id="IPR003594">
    <property type="entry name" value="HATPase_dom"/>
</dbReference>
<accession>A0A4S1CGC7</accession>
<keyword evidence="7" id="KW-1133">Transmembrane helix</keyword>
<dbReference type="EMBL" id="SRSC01000002">
    <property type="protein sequence ID" value="TGU72625.1"/>
    <property type="molecule type" value="Genomic_DNA"/>
</dbReference>
<dbReference type="SMART" id="SM00387">
    <property type="entry name" value="HATPase_c"/>
    <property type="match status" value="1"/>
</dbReference>
<dbReference type="GO" id="GO:0000156">
    <property type="term" value="F:phosphorelay response regulator activity"/>
    <property type="evidence" value="ECO:0007669"/>
    <property type="project" value="TreeGrafter"/>
</dbReference>
<dbReference type="Gene3D" id="1.10.287.130">
    <property type="match status" value="1"/>
</dbReference>
<gene>
    <name evidence="9" type="ORF">E4633_10010</name>
</gene>
<dbReference type="Proteomes" id="UP000306416">
    <property type="component" value="Unassembled WGS sequence"/>
</dbReference>
<comment type="caution">
    <text evidence="9">The sequence shown here is derived from an EMBL/GenBank/DDBJ whole genome shotgun (WGS) entry which is preliminary data.</text>
</comment>
<reference evidence="9 10" key="1">
    <citation type="submission" date="2019-04" db="EMBL/GenBank/DDBJ databases">
        <title>Geobacter oryzae sp. nov., ferric-reducing bacteria isolated from paddy soil.</title>
        <authorList>
            <person name="Xu Z."/>
            <person name="Masuda Y."/>
            <person name="Itoh H."/>
            <person name="Senoo K."/>
        </authorList>
    </citation>
    <scope>NUCLEOTIDE SEQUENCE [LARGE SCALE GENOMIC DNA]</scope>
    <source>
        <strain evidence="9 10">Red111</strain>
    </source>
</reference>
<evidence type="ECO:0000313" key="9">
    <source>
        <dbReference type="EMBL" id="TGU72625.1"/>
    </source>
</evidence>
<keyword evidence="3" id="KW-0597">Phosphoprotein</keyword>
<dbReference type="EC" id="2.7.13.3" evidence="2"/>
<dbReference type="InterPro" id="IPR036890">
    <property type="entry name" value="HATPase_C_sf"/>
</dbReference>
<proteinExistence type="predicted"/>
<dbReference type="FunFam" id="3.30.565.10:FF:000006">
    <property type="entry name" value="Sensor histidine kinase WalK"/>
    <property type="match status" value="1"/>
</dbReference>
<keyword evidence="7" id="KW-0812">Transmembrane</keyword>
<evidence type="ECO:0000256" key="6">
    <source>
        <dbReference type="SAM" id="Coils"/>
    </source>
</evidence>
<dbReference type="PRINTS" id="PR00344">
    <property type="entry name" value="BCTRLSENSOR"/>
</dbReference>
<dbReference type="PANTHER" id="PTHR42878:SF15">
    <property type="entry name" value="BACTERIOPHYTOCHROME"/>
    <property type="match status" value="1"/>
</dbReference>
<sequence length="462" mass="51375">MELVRKLSRLTRLGEPGLASFVCQALLGALLIFIFWLADAVMDFLIQGDRTFLEFLLHPDPHEISDFALVLFLVCCLLLYSRRSHRIETRLEDALQQALDKAERERAKLEGIVEAMGDAISIQDPDLNVIYQNRAHQELTGHSVGRPCYEAYRKRSTVCEDCHLTAAFEDGQVHRSELGPGTSATGGYVEIIGSALRAGDGTPLYGIEVVRDITARKSAEREAIELNAALTRQAQELKQTNQELESFCQAISHDLRAPLTRVYSSAQELKGYRELLDDNGRFFVDLVHDGCVQMEELLDSLMVLCRVTQVEIERGELDLVPTALEIAARLRQDYEGHPVSFQLPERLVANGDASLVRVVLENLLSNAWKYTSGMPSPAVELGTMAGSCGETVFFVRDNGAGFDGACADQLFQPFKRLHSYRDFPGTGLGLATVRRIVRRHNGRIWAEGEPGKGASFYFTLPG</sequence>
<dbReference type="Gene3D" id="3.30.450.20">
    <property type="entry name" value="PAS domain"/>
    <property type="match status" value="1"/>
</dbReference>
<dbReference type="Pfam" id="PF08448">
    <property type="entry name" value="PAS_4"/>
    <property type="match status" value="1"/>
</dbReference>
<evidence type="ECO:0000256" key="5">
    <source>
        <dbReference type="ARBA" id="ARBA00022777"/>
    </source>
</evidence>
<organism evidence="9 10">
    <name type="scientific">Geomonas terrae</name>
    <dbReference type="NCBI Taxonomy" id="2562681"/>
    <lineage>
        <taxon>Bacteria</taxon>
        <taxon>Pseudomonadati</taxon>
        <taxon>Thermodesulfobacteriota</taxon>
        <taxon>Desulfuromonadia</taxon>
        <taxon>Geobacterales</taxon>
        <taxon>Geobacteraceae</taxon>
        <taxon>Geomonas</taxon>
    </lineage>
</organism>
<dbReference type="GO" id="GO:0007234">
    <property type="term" value="P:osmosensory signaling via phosphorelay pathway"/>
    <property type="evidence" value="ECO:0007669"/>
    <property type="project" value="TreeGrafter"/>
</dbReference>
<dbReference type="InterPro" id="IPR013656">
    <property type="entry name" value="PAS_4"/>
</dbReference>
<dbReference type="Gene3D" id="3.30.565.10">
    <property type="entry name" value="Histidine kinase-like ATPase, C-terminal domain"/>
    <property type="match status" value="1"/>
</dbReference>
<dbReference type="InterPro" id="IPR035965">
    <property type="entry name" value="PAS-like_dom_sf"/>
</dbReference>
<evidence type="ECO:0000256" key="1">
    <source>
        <dbReference type="ARBA" id="ARBA00000085"/>
    </source>
</evidence>
<feature type="coiled-coil region" evidence="6">
    <location>
        <begin position="216"/>
        <end position="247"/>
    </location>
</feature>
<dbReference type="SUPFAM" id="SSF55785">
    <property type="entry name" value="PYP-like sensor domain (PAS domain)"/>
    <property type="match status" value="1"/>
</dbReference>
<dbReference type="InterPro" id="IPR005467">
    <property type="entry name" value="His_kinase_dom"/>
</dbReference>
<evidence type="ECO:0000256" key="7">
    <source>
        <dbReference type="SAM" id="Phobius"/>
    </source>
</evidence>
<dbReference type="AlphaFoldDB" id="A0A4S1CGC7"/>
<dbReference type="SUPFAM" id="SSF47384">
    <property type="entry name" value="Homodimeric domain of signal transducing histidine kinase"/>
    <property type="match status" value="1"/>
</dbReference>
<dbReference type="PROSITE" id="PS50109">
    <property type="entry name" value="HIS_KIN"/>
    <property type="match status" value="1"/>
</dbReference>